<reference evidence="2" key="1">
    <citation type="journal article" date="2019" name="Nat. Med.">
        <title>A library of human gut bacterial isolates paired with longitudinal multiomics data enables mechanistic microbiome research.</title>
        <authorList>
            <person name="Poyet M."/>
            <person name="Groussin M."/>
            <person name="Gibbons S.M."/>
            <person name="Avila-Pacheco J."/>
            <person name="Jiang X."/>
            <person name="Kearney S.M."/>
            <person name="Perrotta A.R."/>
            <person name="Berdy B."/>
            <person name="Zhao S."/>
            <person name="Lieberman T.D."/>
            <person name="Swanson P.K."/>
            <person name="Smith M."/>
            <person name="Roesemann S."/>
            <person name="Alexander J.E."/>
            <person name="Rich S.A."/>
            <person name="Livny J."/>
            <person name="Vlamakis H."/>
            <person name="Clish C."/>
            <person name="Bullock K."/>
            <person name="Deik A."/>
            <person name="Scott J."/>
            <person name="Pierce K.A."/>
            <person name="Xavier R.J."/>
            <person name="Alm E.J."/>
        </authorList>
    </citation>
    <scope>NUCLEOTIDE SEQUENCE</scope>
    <source>
        <strain evidence="2">BIOML-A4</strain>
    </source>
</reference>
<organism evidence="2">
    <name type="scientific">Parabacteroides goldsteinii</name>
    <dbReference type="NCBI Taxonomy" id="328812"/>
    <lineage>
        <taxon>Bacteria</taxon>
        <taxon>Pseudomonadati</taxon>
        <taxon>Bacteroidota</taxon>
        <taxon>Bacteroidia</taxon>
        <taxon>Bacteroidales</taxon>
        <taxon>Tannerellaceae</taxon>
        <taxon>Parabacteroides</taxon>
    </lineage>
</organism>
<feature type="region of interest" description="Disordered" evidence="1">
    <location>
        <begin position="1"/>
        <end position="20"/>
    </location>
</feature>
<dbReference type="EMBL" id="WKLP01000022">
    <property type="protein sequence ID" value="MRY12834.1"/>
    <property type="molecule type" value="Genomic_DNA"/>
</dbReference>
<proteinExistence type="predicted"/>
<gene>
    <name evidence="2" type="ORF">GKE01_15320</name>
</gene>
<name>A0A6G1ZFU5_9BACT</name>
<comment type="caution">
    <text evidence="2">The sequence shown here is derived from an EMBL/GenBank/DDBJ whole genome shotgun (WGS) entry which is preliminary data.</text>
</comment>
<evidence type="ECO:0000256" key="1">
    <source>
        <dbReference type="SAM" id="MobiDB-lite"/>
    </source>
</evidence>
<evidence type="ECO:0000313" key="2">
    <source>
        <dbReference type="EMBL" id="MRY12834.1"/>
    </source>
</evidence>
<sequence length="195" mass="22357">MGVMKKLSDQMRTPKRKNSLLGAREGLPFEISLESVSAVARYERRQDKEKLKQFNDDVKAWSIDVTRQLRSNVRMLVKQDEQLSESIEPNVYSRNGEAERIGFSFAREGVYIHKGAGRGQGGFRGGSRWTDKHGKLKETNPLSFFKMGTGNRKPIRWFDPVIDKNLPFLADVVAEYAADMQIDATRIFVDKEDRE</sequence>
<dbReference type="AlphaFoldDB" id="A0A6G1ZFU5"/>
<protein>
    <submittedName>
        <fullName evidence="2">Uncharacterized protein</fullName>
    </submittedName>
</protein>
<accession>A0A6G1ZFU5</accession>